<dbReference type="AlphaFoldDB" id="A0A9D4QJR8"/>
<protein>
    <submittedName>
        <fullName evidence="2">Uncharacterized protein</fullName>
    </submittedName>
</protein>
<feature type="signal peptide" evidence="1">
    <location>
        <begin position="1"/>
        <end position="18"/>
    </location>
</feature>
<evidence type="ECO:0000256" key="1">
    <source>
        <dbReference type="SAM" id="SignalP"/>
    </source>
</evidence>
<accession>A0A9D4QJR8</accession>
<organism evidence="2 3">
    <name type="scientific">Dreissena polymorpha</name>
    <name type="common">Zebra mussel</name>
    <name type="synonym">Mytilus polymorpha</name>
    <dbReference type="NCBI Taxonomy" id="45954"/>
    <lineage>
        <taxon>Eukaryota</taxon>
        <taxon>Metazoa</taxon>
        <taxon>Spiralia</taxon>
        <taxon>Lophotrochozoa</taxon>
        <taxon>Mollusca</taxon>
        <taxon>Bivalvia</taxon>
        <taxon>Autobranchia</taxon>
        <taxon>Heteroconchia</taxon>
        <taxon>Euheterodonta</taxon>
        <taxon>Imparidentia</taxon>
        <taxon>Neoheterodontei</taxon>
        <taxon>Myida</taxon>
        <taxon>Dreissenoidea</taxon>
        <taxon>Dreissenidae</taxon>
        <taxon>Dreissena</taxon>
    </lineage>
</organism>
<feature type="chain" id="PRO_5039154510" evidence="1">
    <location>
        <begin position="19"/>
        <end position="53"/>
    </location>
</feature>
<reference evidence="2" key="1">
    <citation type="journal article" date="2019" name="bioRxiv">
        <title>The Genome of the Zebra Mussel, Dreissena polymorpha: A Resource for Invasive Species Research.</title>
        <authorList>
            <person name="McCartney M.A."/>
            <person name="Auch B."/>
            <person name="Kono T."/>
            <person name="Mallez S."/>
            <person name="Zhang Y."/>
            <person name="Obille A."/>
            <person name="Becker A."/>
            <person name="Abrahante J.E."/>
            <person name="Garbe J."/>
            <person name="Badalamenti J.P."/>
            <person name="Herman A."/>
            <person name="Mangelson H."/>
            <person name="Liachko I."/>
            <person name="Sullivan S."/>
            <person name="Sone E.D."/>
            <person name="Koren S."/>
            <person name="Silverstein K.A.T."/>
            <person name="Beckman K.B."/>
            <person name="Gohl D.M."/>
        </authorList>
    </citation>
    <scope>NUCLEOTIDE SEQUENCE</scope>
    <source>
        <strain evidence="2">Duluth1</strain>
        <tissue evidence="2">Whole animal</tissue>
    </source>
</reference>
<evidence type="ECO:0000313" key="2">
    <source>
        <dbReference type="EMBL" id="KAH3832967.1"/>
    </source>
</evidence>
<name>A0A9D4QJR8_DREPO</name>
<keyword evidence="1" id="KW-0732">Signal</keyword>
<comment type="caution">
    <text evidence="2">The sequence shown here is derived from an EMBL/GenBank/DDBJ whole genome shotgun (WGS) entry which is preliminary data.</text>
</comment>
<keyword evidence="3" id="KW-1185">Reference proteome</keyword>
<proteinExistence type="predicted"/>
<dbReference type="Proteomes" id="UP000828390">
    <property type="component" value="Unassembled WGS sequence"/>
</dbReference>
<evidence type="ECO:0000313" key="3">
    <source>
        <dbReference type="Proteomes" id="UP000828390"/>
    </source>
</evidence>
<gene>
    <name evidence="2" type="ORF">DPMN_106263</name>
</gene>
<sequence>MGLLKLLALSFAHWTAEAASTVLGGWDCRSFWHCMGRMGLLKLLALYLGGCDC</sequence>
<dbReference type="EMBL" id="JAIWYP010000004">
    <property type="protein sequence ID" value="KAH3832967.1"/>
    <property type="molecule type" value="Genomic_DNA"/>
</dbReference>
<reference evidence="2" key="2">
    <citation type="submission" date="2020-11" db="EMBL/GenBank/DDBJ databases">
        <authorList>
            <person name="McCartney M.A."/>
            <person name="Auch B."/>
            <person name="Kono T."/>
            <person name="Mallez S."/>
            <person name="Becker A."/>
            <person name="Gohl D.M."/>
            <person name="Silverstein K.A.T."/>
            <person name="Koren S."/>
            <person name="Bechman K.B."/>
            <person name="Herman A."/>
            <person name="Abrahante J.E."/>
            <person name="Garbe J."/>
        </authorList>
    </citation>
    <scope>NUCLEOTIDE SEQUENCE</scope>
    <source>
        <strain evidence="2">Duluth1</strain>
        <tissue evidence="2">Whole animal</tissue>
    </source>
</reference>